<evidence type="ECO:0000313" key="1">
    <source>
        <dbReference type="EMBL" id="AFU70026.1"/>
    </source>
</evidence>
<dbReference type="STRING" id="313595.P700755_003390"/>
<dbReference type="KEGG" id="ptq:P700755_003390"/>
<accession>K4ILU1</accession>
<dbReference type="eggNOG" id="ENOG503171R">
    <property type="taxonomic scope" value="Bacteria"/>
</dbReference>
<dbReference type="EMBL" id="CP003879">
    <property type="protein sequence ID" value="AFU70026.1"/>
    <property type="molecule type" value="Genomic_DNA"/>
</dbReference>
<dbReference type="AlphaFoldDB" id="K4ILU1"/>
<dbReference type="HOGENOM" id="CLU_174108_1_0_10"/>
<reference evidence="1" key="2">
    <citation type="submission" date="2012-09" db="EMBL/GenBank/DDBJ databases">
        <title>The complete sequence of Psychroflexus torquis an extreme psychrophile from sea-ice that is stimulated by light.</title>
        <authorList>
            <person name="Feng S."/>
            <person name="Powell S.M."/>
            <person name="Bowman J.P."/>
        </authorList>
    </citation>
    <scope>NUCLEOTIDE SEQUENCE [LARGE SCALE GENOMIC DNA]</scope>
    <source>
        <strain evidence="1">ATCC 700755</strain>
    </source>
</reference>
<dbReference type="Proteomes" id="UP000008514">
    <property type="component" value="Chromosome"/>
</dbReference>
<sequence>MKTKTCAICGLDFGVLYRIQIKKGKAWLFACKTCVEKKQTETHYKYGGTWKGKRH</sequence>
<gene>
    <name evidence="1" type="ordered locus">P700755_003390</name>
</gene>
<protein>
    <submittedName>
        <fullName evidence="1">Uncharacterized protein</fullName>
    </submittedName>
</protein>
<organism evidence="1 2">
    <name type="scientific">Psychroflexus torquis (strain ATCC 700755 / CIP 106069 / ACAM 623)</name>
    <dbReference type="NCBI Taxonomy" id="313595"/>
    <lineage>
        <taxon>Bacteria</taxon>
        <taxon>Pseudomonadati</taxon>
        <taxon>Bacteroidota</taxon>
        <taxon>Flavobacteriia</taxon>
        <taxon>Flavobacteriales</taxon>
        <taxon>Flavobacteriaceae</taxon>
        <taxon>Psychroflexus</taxon>
    </lineage>
</organism>
<name>K4ILU1_PSYTT</name>
<reference evidence="1" key="1">
    <citation type="submission" date="2006-03" db="EMBL/GenBank/DDBJ databases">
        <authorList>
            <person name="Bowman J."/>
            <person name="Ferriera S."/>
            <person name="Johnson J."/>
            <person name="Kravitz S."/>
            <person name="Halpern A."/>
            <person name="Remington K."/>
            <person name="Beeson K."/>
            <person name="Tran B."/>
            <person name="Rogers Y.-H."/>
            <person name="Friedman R."/>
            <person name="Venter J.C."/>
        </authorList>
    </citation>
    <scope>NUCLEOTIDE SEQUENCE [LARGE SCALE GENOMIC DNA]</scope>
    <source>
        <strain evidence="1">ATCC 700755</strain>
    </source>
</reference>
<evidence type="ECO:0000313" key="2">
    <source>
        <dbReference type="Proteomes" id="UP000008514"/>
    </source>
</evidence>
<keyword evidence="2" id="KW-1185">Reference proteome</keyword>
<proteinExistence type="predicted"/>